<dbReference type="Pfam" id="PF04239">
    <property type="entry name" value="DUF421"/>
    <property type="match status" value="1"/>
</dbReference>
<dbReference type="InterPro" id="IPR007353">
    <property type="entry name" value="DUF421"/>
</dbReference>
<dbReference type="InterPro" id="IPR023090">
    <property type="entry name" value="UPF0702_alpha/beta_dom_sf"/>
</dbReference>
<dbReference type="RefSeq" id="WP_090871938.1">
    <property type="nucleotide sequence ID" value="NZ_FOHE01000020.1"/>
</dbReference>
<dbReference type="Gene3D" id="3.30.240.20">
    <property type="entry name" value="bsu07140 like domains"/>
    <property type="match status" value="2"/>
</dbReference>
<dbReference type="OrthoDB" id="9778331at2"/>
<feature type="domain" description="YetF C-terminal" evidence="8">
    <location>
        <begin position="81"/>
        <end position="217"/>
    </location>
</feature>
<evidence type="ECO:0000256" key="6">
    <source>
        <dbReference type="ARBA" id="ARBA00023136"/>
    </source>
</evidence>
<evidence type="ECO:0000256" key="5">
    <source>
        <dbReference type="ARBA" id="ARBA00022989"/>
    </source>
</evidence>
<dbReference type="EMBL" id="FOHE01000020">
    <property type="protein sequence ID" value="SET67847.1"/>
    <property type="molecule type" value="Genomic_DNA"/>
</dbReference>
<dbReference type="PANTHER" id="PTHR34582:SF7">
    <property type="entry name" value="UPF0702 TRANSMEMBRANE PROTEIN YDFS"/>
    <property type="match status" value="1"/>
</dbReference>
<keyword evidence="6 7" id="KW-0472">Membrane</keyword>
<comment type="similarity">
    <text evidence="2">Belongs to the UPF0702 family.</text>
</comment>
<evidence type="ECO:0000256" key="3">
    <source>
        <dbReference type="ARBA" id="ARBA00022475"/>
    </source>
</evidence>
<evidence type="ECO:0000313" key="10">
    <source>
        <dbReference type="EMBL" id="SET67847.1"/>
    </source>
</evidence>
<sequence>MEITELLTRAILSFIVLFILARIMGRKEISQMTFFNFVSAIAIGSIAATLVTNENFGITNGIIALSAWAVFTIAMGIIDIKFKKARKVTTGEPIIVIKNGKVMENSLRKTRLDMDSLTSLLRKNKVFSLTDVDYAIFETSGNLSVKLKENKLPLTREDMNILNSTAKIYPTATEVISDGIINTNNLKRLNLDENWIEQQLQLAGINSLSEVFYAEVQPDGSLYIDNKDDFVQ</sequence>
<keyword evidence="11" id="KW-1185">Reference proteome</keyword>
<reference evidence="10 11" key="1">
    <citation type="submission" date="2016-10" db="EMBL/GenBank/DDBJ databases">
        <authorList>
            <person name="de Groot N.N."/>
        </authorList>
    </citation>
    <scope>NUCLEOTIDE SEQUENCE [LARGE SCALE GENOMIC DNA]</scope>
    <source>
        <strain evidence="10 11">IBRC-M 10780</strain>
    </source>
</reference>
<gene>
    <name evidence="10" type="ORF">SAMN05216389_12031</name>
</gene>
<feature type="transmembrane region" description="Helical" evidence="7">
    <location>
        <begin position="32"/>
        <end position="51"/>
    </location>
</feature>
<dbReference type="AlphaFoldDB" id="A0A1I0GAW1"/>
<evidence type="ECO:0000256" key="4">
    <source>
        <dbReference type="ARBA" id="ARBA00022692"/>
    </source>
</evidence>
<keyword evidence="3" id="KW-1003">Cell membrane</keyword>
<evidence type="ECO:0000256" key="1">
    <source>
        <dbReference type="ARBA" id="ARBA00004651"/>
    </source>
</evidence>
<keyword evidence="5 7" id="KW-1133">Transmembrane helix</keyword>
<name>A0A1I0GAW1_9BACI</name>
<dbReference type="Pfam" id="PF20730">
    <property type="entry name" value="YetF_N"/>
    <property type="match status" value="1"/>
</dbReference>
<evidence type="ECO:0000313" key="11">
    <source>
        <dbReference type="Proteomes" id="UP000198618"/>
    </source>
</evidence>
<dbReference type="STRING" id="930131.SAMN05216389_12031"/>
<evidence type="ECO:0000259" key="9">
    <source>
        <dbReference type="Pfam" id="PF20730"/>
    </source>
</evidence>
<dbReference type="Proteomes" id="UP000198618">
    <property type="component" value="Unassembled WGS sequence"/>
</dbReference>
<evidence type="ECO:0000256" key="2">
    <source>
        <dbReference type="ARBA" id="ARBA00006448"/>
    </source>
</evidence>
<proteinExistence type="inferred from homology"/>
<evidence type="ECO:0000259" key="8">
    <source>
        <dbReference type="Pfam" id="PF04239"/>
    </source>
</evidence>
<feature type="transmembrane region" description="Helical" evidence="7">
    <location>
        <begin position="6"/>
        <end position="25"/>
    </location>
</feature>
<keyword evidence="4 7" id="KW-0812">Transmembrane</keyword>
<accession>A0A1I0GAW1</accession>
<feature type="domain" description="YetF-like N-terminal transmembrane" evidence="9">
    <location>
        <begin position="6"/>
        <end position="76"/>
    </location>
</feature>
<dbReference type="PANTHER" id="PTHR34582">
    <property type="entry name" value="UPF0702 TRANSMEMBRANE PROTEIN YCAP"/>
    <property type="match status" value="1"/>
</dbReference>
<evidence type="ECO:0000256" key="7">
    <source>
        <dbReference type="SAM" id="Phobius"/>
    </source>
</evidence>
<dbReference type="GO" id="GO:0005886">
    <property type="term" value="C:plasma membrane"/>
    <property type="evidence" value="ECO:0007669"/>
    <property type="project" value="UniProtKB-SubCell"/>
</dbReference>
<protein>
    <submittedName>
        <fullName evidence="10">Uncharacterized membrane protein YcaP, DUF421 family</fullName>
    </submittedName>
</protein>
<dbReference type="InterPro" id="IPR048454">
    <property type="entry name" value="YetF_N"/>
</dbReference>
<organism evidence="10 11">
    <name type="scientific">Oceanobacillus limi</name>
    <dbReference type="NCBI Taxonomy" id="930131"/>
    <lineage>
        <taxon>Bacteria</taxon>
        <taxon>Bacillati</taxon>
        <taxon>Bacillota</taxon>
        <taxon>Bacilli</taxon>
        <taxon>Bacillales</taxon>
        <taxon>Bacillaceae</taxon>
        <taxon>Oceanobacillus</taxon>
    </lineage>
</organism>
<comment type="subcellular location">
    <subcellularLocation>
        <location evidence="1">Cell membrane</location>
        <topology evidence="1">Multi-pass membrane protein</topology>
    </subcellularLocation>
</comment>
<feature type="transmembrane region" description="Helical" evidence="7">
    <location>
        <begin position="57"/>
        <end position="78"/>
    </location>
</feature>